<dbReference type="AlphaFoldDB" id="A0A0E9PZ47"/>
<evidence type="ECO:0000313" key="1">
    <source>
        <dbReference type="EMBL" id="JAH09335.1"/>
    </source>
</evidence>
<organism evidence="1">
    <name type="scientific">Anguilla anguilla</name>
    <name type="common">European freshwater eel</name>
    <name type="synonym">Muraena anguilla</name>
    <dbReference type="NCBI Taxonomy" id="7936"/>
    <lineage>
        <taxon>Eukaryota</taxon>
        <taxon>Metazoa</taxon>
        <taxon>Chordata</taxon>
        <taxon>Craniata</taxon>
        <taxon>Vertebrata</taxon>
        <taxon>Euteleostomi</taxon>
        <taxon>Actinopterygii</taxon>
        <taxon>Neopterygii</taxon>
        <taxon>Teleostei</taxon>
        <taxon>Anguilliformes</taxon>
        <taxon>Anguillidae</taxon>
        <taxon>Anguilla</taxon>
    </lineage>
</organism>
<proteinExistence type="predicted"/>
<accession>A0A0E9PZ47</accession>
<reference evidence="1" key="1">
    <citation type="submission" date="2014-11" db="EMBL/GenBank/DDBJ databases">
        <authorList>
            <person name="Amaro Gonzalez C."/>
        </authorList>
    </citation>
    <scope>NUCLEOTIDE SEQUENCE</scope>
</reference>
<protein>
    <submittedName>
        <fullName evidence="1">Uncharacterized protein</fullName>
    </submittedName>
</protein>
<dbReference type="EMBL" id="GBXM01099242">
    <property type="protein sequence ID" value="JAH09335.1"/>
    <property type="molecule type" value="Transcribed_RNA"/>
</dbReference>
<reference evidence="1" key="2">
    <citation type="journal article" date="2015" name="Fish Shellfish Immunol.">
        <title>Early steps in the European eel (Anguilla anguilla)-Vibrio vulnificus interaction in the gills: Role of the RtxA13 toxin.</title>
        <authorList>
            <person name="Callol A."/>
            <person name="Pajuelo D."/>
            <person name="Ebbesson L."/>
            <person name="Teles M."/>
            <person name="MacKenzie S."/>
            <person name="Amaro C."/>
        </authorList>
    </citation>
    <scope>NUCLEOTIDE SEQUENCE</scope>
</reference>
<sequence>MDFSSKTSHDGFYSAVHVSVILGKIK</sequence>
<name>A0A0E9PZ47_ANGAN</name>